<dbReference type="RefSeq" id="WP_138575596.1">
    <property type="nucleotide sequence ID" value="NZ_CP040818.1"/>
</dbReference>
<dbReference type="OrthoDB" id="9918922at2"/>
<dbReference type="Proteomes" id="UP000305888">
    <property type="component" value="Chromosome"/>
</dbReference>
<sequence length="123" mass="13367">MTDFLPDDARRVGQALARLIRAMDDPDQSNVRPIRPEWRPRGMTAEEAMIRWAMVVPLGTSLSAAARAALDQHLADTPLRGEALRLIAYLEAAAAPDVAAPASPAPEATESARILPLRYTALR</sequence>
<gene>
    <name evidence="1" type="ORF">FDP22_05015</name>
</gene>
<reference evidence="1 2" key="1">
    <citation type="submission" date="2019-06" db="EMBL/GenBank/DDBJ databases">
        <title>Genome sequence of Rhodobacteraceae bacterium D4M1.</title>
        <authorList>
            <person name="Cao J."/>
        </authorList>
    </citation>
    <scope>NUCLEOTIDE SEQUENCE [LARGE SCALE GENOMIC DNA]</scope>
    <source>
        <strain evidence="1 2">D4M1</strain>
    </source>
</reference>
<organism evidence="1 2">
    <name type="scientific">Paroceanicella profunda</name>
    <dbReference type="NCBI Taxonomy" id="2579971"/>
    <lineage>
        <taxon>Bacteria</taxon>
        <taxon>Pseudomonadati</taxon>
        <taxon>Pseudomonadota</taxon>
        <taxon>Alphaproteobacteria</taxon>
        <taxon>Rhodobacterales</taxon>
        <taxon>Paracoccaceae</taxon>
        <taxon>Paroceanicella</taxon>
    </lineage>
</organism>
<name>A0A5B8FGR7_9RHOB</name>
<dbReference type="EMBL" id="CP040818">
    <property type="protein sequence ID" value="QDL91198.1"/>
    <property type="molecule type" value="Genomic_DNA"/>
</dbReference>
<evidence type="ECO:0000313" key="2">
    <source>
        <dbReference type="Proteomes" id="UP000305888"/>
    </source>
</evidence>
<dbReference type="KEGG" id="ppru:FDP22_05015"/>
<accession>A0A5B8FGR7</accession>
<dbReference type="AlphaFoldDB" id="A0A5B8FGR7"/>
<proteinExistence type="predicted"/>
<protein>
    <submittedName>
        <fullName evidence="1">Uncharacterized protein</fullName>
    </submittedName>
</protein>
<keyword evidence="2" id="KW-1185">Reference proteome</keyword>
<evidence type="ECO:0000313" key="1">
    <source>
        <dbReference type="EMBL" id="QDL91198.1"/>
    </source>
</evidence>